<dbReference type="Gene3D" id="1.10.238.10">
    <property type="entry name" value="EF-hand"/>
    <property type="match status" value="2"/>
</dbReference>
<dbReference type="InterPro" id="IPR050230">
    <property type="entry name" value="CALM/Myosin/TropC-like"/>
</dbReference>
<organism evidence="4 5">
    <name type="scientific">Cryptolaemus montrouzieri</name>
    <dbReference type="NCBI Taxonomy" id="559131"/>
    <lineage>
        <taxon>Eukaryota</taxon>
        <taxon>Metazoa</taxon>
        <taxon>Ecdysozoa</taxon>
        <taxon>Arthropoda</taxon>
        <taxon>Hexapoda</taxon>
        <taxon>Insecta</taxon>
        <taxon>Pterygota</taxon>
        <taxon>Neoptera</taxon>
        <taxon>Endopterygota</taxon>
        <taxon>Coleoptera</taxon>
        <taxon>Polyphaga</taxon>
        <taxon>Cucujiformia</taxon>
        <taxon>Coccinelloidea</taxon>
        <taxon>Coccinellidae</taxon>
        <taxon>Scymninae</taxon>
        <taxon>Scymnini</taxon>
        <taxon>Cryptolaemus</taxon>
    </lineage>
</organism>
<sequence>MENDTSRNASSIQFISTLSSIFQVYTKPFRMKFKITKEQKEDLLEAFNLLDLDGDGKVTNLELRVAIRALGFEVKPEDIKKLKESANICVGVDILSFQNFVDLMEVKMIQPDDSEEITKYFNLIDYDNTGKINFKKLRKVARILGEEVTDEILHEMLSEVQTEDITVEELIRFIRNSMIKLQELYNKK</sequence>
<comment type="caution">
    <text evidence="4">The sequence shown here is derived from an EMBL/GenBank/DDBJ whole genome shotgun (WGS) entry which is preliminary data.</text>
</comment>
<dbReference type="SMART" id="SM00054">
    <property type="entry name" value="EFh"/>
    <property type="match status" value="2"/>
</dbReference>
<dbReference type="SUPFAM" id="SSF47473">
    <property type="entry name" value="EF-hand"/>
    <property type="match status" value="1"/>
</dbReference>
<dbReference type="InterPro" id="IPR011992">
    <property type="entry name" value="EF-hand-dom_pair"/>
</dbReference>
<dbReference type="PROSITE" id="PS00018">
    <property type="entry name" value="EF_HAND_1"/>
    <property type="match status" value="1"/>
</dbReference>
<evidence type="ECO:0000256" key="1">
    <source>
        <dbReference type="ARBA" id="ARBA00022737"/>
    </source>
</evidence>
<proteinExistence type="predicted"/>
<dbReference type="AlphaFoldDB" id="A0ABD2MJA5"/>
<feature type="domain" description="EF-hand" evidence="3">
    <location>
        <begin position="38"/>
        <end position="73"/>
    </location>
</feature>
<evidence type="ECO:0000313" key="5">
    <source>
        <dbReference type="Proteomes" id="UP001516400"/>
    </source>
</evidence>
<keyword evidence="1" id="KW-0677">Repeat</keyword>
<feature type="domain" description="EF-hand" evidence="3">
    <location>
        <begin position="112"/>
        <end position="147"/>
    </location>
</feature>
<reference evidence="4 5" key="1">
    <citation type="journal article" date="2021" name="BMC Biol.">
        <title>Horizontally acquired antibacterial genes associated with adaptive radiation of ladybird beetles.</title>
        <authorList>
            <person name="Li H.S."/>
            <person name="Tang X.F."/>
            <person name="Huang Y.H."/>
            <person name="Xu Z.Y."/>
            <person name="Chen M.L."/>
            <person name="Du X.Y."/>
            <person name="Qiu B.Y."/>
            <person name="Chen P.T."/>
            <person name="Zhang W."/>
            <person name="Slipinski A."/>
            <person name="Escalona H.E."/>
            <person name="Waterhouse R.M."/>
            <person name="Zwick A."/>
            <person name="Pang H."/>
        </authorList>
    </citation>
    <scope>NUCLEOTIDE SEQUENCE [LARGE SCALE GENOMIC DNA]</scope>
    <source>
        <strain evidence="4">SYSU2018</strain>
    </source>
</reference>
<dbReference type="PROSITE" id="PS50222">
    <property type="entry name" value="EF_HAND_2"/>
    <property type="match status" value="2"/>
</dbReference>
<name>A0ABD2MJA5_9CUCU</name>
<evidence type="ECO:0000259" key="3">
    <source>
        <dbReference type="PROSITE" id="PS50222"/>
    </source>
</evidence>
<dbReference type="EMBL" id="JABFTP020000001">
    <property type="protein sequence ID" value="KAL3266476.1"/>
    <property type="molecule type" value="Genomic_DNA"/>
</dbReference>
<dbReference type="PANTHER" id="PTHR23048:SF59">
    <property type="entry name" value="EF-HAND SUPERFAMILY PROTEIN"/>
    <property type="match status" value="1"/>
</dbReference>
<dbReference type="FunFam" id="1.10.238.10:FF:000001">
    <property type="entry name" value="Calmodulin 1"/>
    <property type="match status" value="1"/>
</dbReference>
<accession>A0ABD2MJA5</accession>
<keyword evidence="5" id="KW-1185">Reference proteome</keyword>
<gene>
    <name evidence="4" type="ORF">HHI36_010646</name>
</gene>
<keyword evidence="2" id="KW-0106">Calcium</keyword>
<dbReference type="InterPro" id="IPR018247">
    <property type="entry name" value="EF_Hand_1_Ca_BS"/>
</dbReference>
<protein>
    <recommendedName>
        <fullName evidence="3">EF-hand domain-containing protein</fullName>
    </recommendedName>
</protein>
<evidence type="ECO:0000313" key="4">
    <source>
        <dbReference type="EMBL" id="KAL3266476.1"/>
    </source>
</evidence>
<dbReference type="PANTHER" id="PTHR23048">
    <property type="entry name" value="MYOSIN LIGHT CHAIN 1, 3"/>
    <property type="match status" value="1"/>
</dbReference>
<dbReference type="Pfam" id="PF13405">
    <property type="entry name" value="EF-hand_6"/>
    <property type="match status" value="1"/>
</dbReference>
<dbReference type="Proteomes" id="UP001516400">
    <property type="component" value="Unassembled WGS sequence"/>
</dbReference>
<evidence type="ECO:0000256" key="2">
    <source>
        <dbReference type="ARBA" id="ARBA00022837"/>
    </source>
</evidence>
<dbReference type="InterPro" id="IPR002048">
    <property type="entry name" value="EF_hand_dom"/>
</dbReference>